<name>I2GNS7_9BACT</name>
<dbReference type="PROSITE" id="PS50213">
    <property type="entry name" value="FAS1"/>
    <property type="match status" value="1"/>
</dbReference>
<keyword evidence="5" id="KW-1185">Reference proteome</keyword>
<accession>I2GNS7</accession>
<reference evidence="4 5" key="1">
    <citation type="journal article" date="2012" name="J. Bacteriol.">
        <title>Genome Sequence of the Filamentous Bacterium Fibrisoma limi BUZ 3T.</title>
        <authorList>
            <person name="Filippini M."/>
            <person name="Qi W."/>
            <person name="Jaenicke S."/>
            <person name="Goesmann A."/>
            <person name="Smits T.H."/>
            <person name="Bagheri H.C."/>
        </authorList>
    </citation>
    <scope>NUCLEOTIDE SEQUENCE [LARGE SCALE GENOMIC DNA]</scope>
    <source>
        <strain evidence="5">BUZ 3T</strain>
    </source>
</reference>
<evidence type="ECO:0000256" key="2">
    <source>
        <dbReference type="SAM" id="SignalP"/>
    </source>
</evidence>
<dbReference type="InterPro" id="IPR000782">
    <property type="entry name" value="FAS1_domain"/>
</dbReference>
<feature type="domain" description="FAS1" evidence="3">
    <location>
        <begin position="225"/>
        <end position="370"/>
    </location>
</feature>
<evidence type="ECO:0000313" key="4">
    <source>
        <dbReference type="EMBL" id="CCH55555.1"/>
    </source>
</evidence>
<dbReference type="SMART" id="SM00554">
    <property type="entry name" value="FAS1"/>
    <property type="match status" value="1"/>
</dbReference>
<comment type="caution">
    <text evidence="4">The sequence shown here is derived from an EMBL/GenBank/DDBJ whole genome shotgun (WGS) entry which is preliminary data.</text>
</comment>
<feature type="compositionally biased region" description="Low complexity" evidence="1">
    <location>
        <begin position="155"/>
        <end position="209"/>
    </location>
</feature>
<protein>
    <recommendedName>
        <fullName evidence="3">FAS1 domain-containing protein</fullName>
    </recommendedName>
</protein>
<dbReference type="EMBL" id="CAIT01000009">
    <property type="protein sequence ID" value="CCH55555.1"/>
    <property type="molecule type" value="Genomic_DNA"/>
</dbReference>
<sequence length="380" mass="39098">MKINQTISLLALGTVLSTVTANAQTNTGSGTINNSASTYPQGAVVTDSLPKGRNNNDRNTDRRRNRRNQNSRDNTYGNAPGTQDDRYRQSSSASGTSVNSSNTQNYNTNNATNPPTGVGSTPSTANNPAVVPGQQISNGQNNSTSRGSVGNSSQSVPSGSTATSGSSSGSTTPPEESMSGTNSSTSGVTTNRQLTTTPGATGTGMAVAGGSTGSNPNAAPGRANNESVGDYVASAPDYSTLQNALQSTDLDKTLMGSGTFTVFAPSNSAFKKLPVKMQNTLLEGENMASLKKLLSYHMIEGTMDAKELARQINAGKGKAQLKTMSGGMLTAQIGSNGRVMLTDEQGSVAYVDAADQYQSNGIVHGIDKVLLPKGVAATFK</sequence>
<organism evidence="4 5">
    <name type="scientific">Fibrisoma limi BUZ 3</name>
    <dbReference type="NCBI Taxonomy" id="1185876"/>
    <lineage>
        <taxon>Bacteria</taxon>
        <taxon>Pseudomonadati</taxon>
        <taxon>Bacteroidota</taxon>
        <taxon>Cytophagia</taxon>
        <taxon>Cytophagales</taxon>
        <taxon>Spirosomataceae</taxon>
        <taxon>Fibrisoma</taxon>
    </lineage>
</organism>
<proteinExistence type="predicted"/>
<dbReference type="STRING" id="1185876.BN8_04820"/>
<feature type="compositionally biased region" description="Polar residues" evidence="1">
    <location>
        <begin position="134"/>
        <end position="154"/>
    </location>
</feature>
<dbReference type="Proteomes" id="UP000009309">
    <property type="component" value="Unassembled WGS sequence"/>
</dbReference>
<feature type="compositionally biased region" description="Polar residues" evidence="1">
    <location>
        <begin position="25"/>
        <end position="40"/>
    </location>
</feature>
<feature type="compositionally biased region" description="Low complexity" evidence="1">
    <location>
        <begin position="90"/>
        <end position="113"/>
    </location>
</feature>
<dbReference type="RefSeq" id="WP_009284123.1">
    <property type="nucleotide sequence ID" value="NZ_CAIT01000009.1"/>
</dbReference>
<dbReference type="Gene3D" id="2.30.180.10">
    <property type="entry name" value="FAS1 domain"/>
    <property type="match status" value="1"/>
</dbReference>
<dbReference type="Pfam" id="PF02469">
    <property type="entry name" value="Fasciclin"/>
    <property type="match status" value="1"/>
</dbReference>
<feature type="region of interest" description="Disordered" evidence="1">
    <location>
        <begin position="25"/>
        <end position="230"/>
    </location>
</feature>
<dbReference type="InterPro" id="IPR050904">
    <property type="entry name" value="Adhesion/Biosynth-related"/>
</dbReference>
<dbReference type="SUPFAM" id="SSF82153">
    <property type="entry name" value="FAS1 domain"/>
    <property type="match status" value="1"/>
</dbReference>
<feature type="signal peptide" evidence="2">
    <location>
        <begin position="1"/>
        <end position="23"/>
    </location>
</feature>
<feature type="compositionally biased region" description="Polar residues" evidence="1">
    <location>
        <begin position="114"/>
        <end position="127"/>
    </location>
</feature>
<keyword evidence="2" id="KW-0732">Signal</keyword>
<dbReference type="FunFam" id="2.30.180.10:FF:000032">
    <property type="entry name" value="Fasciclin domain-containing protein, putative"/>
    <property type="match status" value="1"/>
</dbReference>
<gene>
    <name evidence="4" type="ORF">BN8_04820</name>
</gene>
<dbReference type="PANTHER" id="PTHR10900">
    <property type="entry name" value="PERIOSTIN-RELATED"/>
    <property type="match status" value="1"/>
</dbReference>
<dbReference type="OrthoDB" id="1119934at2"/>
<dbReference type="AlphaFoldDB" id="I2GNS7"/>
<evidence type="ECO:0000259" key="3">
    <source>
        <dbReference type="PROSITE" id="PS50213"/>
    </source>
</evidence>
<evidence type="ECO:0000313" key="5">
    <source>
        <dbReference type="Proteomes" id="UP000009309"/>
    </source>
</evidence>
<dbReference type="InterPro" id="IPR036378">
    <property type="entry name" value="FAS1_dom_sf"/>
</dbReference>
<dbReference type="eggNOG" id="COG2335">
    <property type="taxonomic scope" value="Bacteria"/>
</dbReference>
<evidence type="ECO:0000256" key="1">
    <source>
        <dbReference type="SAM" id="MobiDB-lite"/>
    </source>
</evidence>
<feature type="chain" id="PRO_5003659121" description="FAS1 domain-containing protein" evidence="2">
    <location>
        <begin position="24"/>
        <end position="380"/>
    </location>
</feature>